<evidence type="ECO:0000259" key="18">
    <source>
        <dbReference type="PROSITE" id="PS51034"/>
    </source>
</evidence>
<evidence type="ECO:0000313" key="20">
    <source>
        <dbReference type="Proteomes" id="UP000503349"/>
    </source>
</evidence>
<reference evidence="19 20" key="1">
    <citation type="submission" date="2019-02" db="EMBL/GenBank/DDBJ databases">
        <title>Opniocepnalus argus genome.</title>
        <authorList>
            <person name="Zhou C."/>
            <person name="Xiao S."/>
        </authorList>
    </citation>
    <scope>NUCLEOTIDE SEQUENCE [LARGE SCALE GENOMIC DNA]</scope>
    <source>
        <strain evidence="19">OARG1902GOOAL</strain>
        <tissue evidence="19">Muscle</tissue>
    </source>
</reference>
<feature type="region of interest" description="Disordered" evidence="16">
    <location>
        <begin position="39"/>
        <end position="59"/>
    </location>
</feature>
<keyword evidence="8" id="KW-0165">Cleavage on pair of basic residues</keyword>
<dbReference type="InterPro" id="IPR048290">
    <property type="entry name" value="ZP_chr"/>
</dbReference>
<evidence type="ECO:0000256" key="7">
    <source>
        <dbReference type="ARBA" id="ARBA00022530"/>
    </source>
</evidence>
<organism evidence="19 20">
    <name type="scientific">Channa argus</name>
    <name type="common">Northern snakehead</name>
    <name type="synonym">Ophicephalus argus</name>
    <dbReference type="NCBI Taxonomy" id="215402"/>
    <lineage>
        <taxon>Eukaryota</taxon>
        <taxon>Metazoa</taxon>
        <taxon>Chordata</taxon>
        <taxon>Craniata</taxon>
        <taxon>Vertebrata</taxon>
        <taxon>Euteleostomi</taxon>
        <taxon>Actinopterygii</taxon>
        <taxon>Neopterygii</taxon>
        <taxon>Teleostei</taxon>
        <taxon>Neoteleostei</taxon>
        <taxon>Acanthomorphata</taxon>
        <taxon>Anabantaria</taxon>
        <taxon>Anabantiformes</taxon>
        <taxon>Channoidei</taxon>
        <taxon>Channidae</taxon>
        <taxon>Channa</taxon>
    </lineage>
</organism>
<dbReference type="FunFam" id="2.60.40.3210:FF:000001">
    <property type="entry name" value="Zona pellucida sperm-binding protein 3"/>
    <property type="match status" value="1"/>
</dbReference>
<keyword evidence="7" id="KW-0272">Extracellular matrix</keyword>
<dbReference type="GO" id="GO:0007339">
    <property type="term" value="P:binding of sperm to zona pellucida"/>
    <property type="evidence" value="ECO:0007669"/>
    <property type="project" value="TreeGrafter"/>
</dbReference>
<dbReference type="PROSITE" id="PS51034">
    <property type="entry name" value="ZP_2"/>
    <property type="match status" value="1"/>
</dbReference>
<keyword evidence="13" id="KW-1015">Disulfide bond</keyword>
<reference evidence="20" key="2">
    <citation type="submission" date="2019-02" db="EMBL/GenBank/DDBJ databases">
        <title>Opniocepnalus argus Var Kimnra genome.</title>
        <authorList>
            <person name="Zhou C."/>
            <person name="Xiao S."/>
        </authorList>
    </citation>
    <scope>NUCLEOTIDE SEQUENCE [LARGE SCALE GENOMIC DNA]</scope>
</reference>
<dbReference type="EMBL" id="CM015726">
    <property type="protein sequence ID" value="KAF3700265.1"/>
    <property type="molecule type" value="Genomic_DNA"/>
</dbReference>
<evidence type="ECO:0000256" key="16">
    <source>
        <dbReference type="SAM" id="MobiDB-lite"/>
    </source>
</evidence>
<evidence type="ECO:0000256" key="12">
    <source>
        <dbReference type="ARBA" id="ARBA00023136"/>
    </source>
</evidence>
<evidence type="ECO:0000313" key="19">
    <source>
        <dbReference type="EMBL" id="KAF3700265.1"/>
    </source>
</evidence>
<keyword evidence="10 17" id="KW-0732">Signal</keyword>
<evidence type="ECO:0000256" key="3">
    <source>
        <dbReference type="ARBA" id="ARBA00006735"/>
    </source>
</evidence>
<dbReference type="FunFam" id="2.60.40.4100:FF:000002">
    <property type="entry name" value="Zona pellucida sperm-binding protein 3"/>
    <property type="match status" value="1"/>
</dbReference>
<comment type="subcellular location">
    <subcellularLocation>
        <location evidence="1">Cell membrane</location>
        <topology evidence="1">Single-pass type I membrane protein</topology>
    </subcellularLocation>
    <subcellularLocation>
        <location evidence="2">Secreted</location>
        <location evidence="2">Extracellular space</location>
        <location evidence="2">Extracellular matrix</location>
    </subcellularLocation>
</comment>
<dbReference type="Gene3D" id="2.60.40.4100">
    <property type="entry name" value="Zona pellucida, ZP-C domain"/>
    <property type="match status" value="1"/>
</dbReference>
<keyword evidence="11" id="KW-1133">Transmembrane helix</keyword>
<sequence length="580" mass="64550">METMFLWVQLLVGLCLHCSFAVPSTLQYTQYAAYQRPQPTQSQSSESNMQQKGPTENQEKVNTVKVTCYPDSLDIVIKADMFGVGAPVDGGELRLGVQNKDDCRATATSRDELRIVVGLLDCGTKHWMTADALVYTNLLIYSPVMSPYGLIRMDEAVVPIECHYERKYSLSSSSLRPTWIPFMSTQAAVEKLRFDLRIMTNDWLHERGSNVFYLGEPISIEASVRVGHHMGLRVFMSSCVATLNPDIHSAPRYVFIENGCLVDSQHPGSRSHFLVRNEKDKLQLVIDAFRFPKEDRRELYITCQLNAVPANNAEAPDKACTFVNRRWRSADGNDYLCRYCHSQSQAGQTLSKLAKFDPHGFGKPDEPDFFWRSGLKTNKEMEQEAKLGPLLVLPGKQKSGPLPVEEAVSHKRRPALYGSQWRSGITGRVDLEKEVIPGPPPTLDVVEENEDSPNLEKGLLPGQASASDLETKDDKNGTVVKDVKKGSSPLVTPELMQEKDMNETDLNEYTPDLTDFISGADLLEGDYEDQVTAHLVKSVPDIMVKSKAAELDGFTSVLSDFSPSAQVKLDVTSLSNATST</sequence>
<evidence type="ECO:0000256" key="9">
    <source>
        <dbReference type="ARBA" id="ARBA00022692"/>
    </source>
</evidence>
<dbReference type="InterPro" id="IPR055355">
    <property type="entry name" value="ZP-C"/>
</dbReference>
<evidence type="ECO:0000256" key="4">
    <source>
        <dbReference type="ARBA" id="ARBA00017980"/>
    </source>
</evidence>
<dbReference type="GO" id="GO:2000344">
    <property type="term" value="P:positive regulation of acrosome reaction"/>
    <property type="evidence" value="ECO:0007669"/>
    <property type="project" value="TreeGrafter"/>
</dbReference>
<proteinExistence type="inferred from homology"/>
<protein>
    <recommendedName>
        <fullName evidence="4">Zona pellucida sperm-binding protein 3</fullName>
    </recommendedName>
    <alternativeName>
        <fullName evidence="15">Zona pellucida glycoprotein 3</fullName>
    </alternativeName>
</protein>
<evidence type="ECO:0000256" key="1">
    <source>
        <dbReference type="ARBA" id="ARBA00004251"/>
    </source>
</evidence>
<dbReference type="PANTHER" id="PTHR11576:SF2">
    <property type="entry name" value="ZONA PELLUCIDA SPERM-BINDING PROTEIN 3"/>
    <property type="match status" value="1"/>
</dbReference>
<feature type="signal peptide" evidence="17">
    <location>
        <begin position="1"/>
        <end position="21"/>
    </location>
</feature>
<dbReference type="SMART" id="SM00241">
    <property type="entry name" value="ZP"/>
    <property type="match status" value="1"/>
</dbReference>
<evidence type="ECO:0000256" key="2">
    <source>
        <dbReference type="ARBA" id="ARBA00004498"/>
    </source>
</evidence>
<feature type="chain" id="PRO_5026044886" description="Zona pellucida sperm-binding protein 3" evidence="17">
    <location>
        <begin position="22"/>
        <end position="580"/>
    </location>
</feature>
<evidence type="ECO:0000256" key="5">
    <source>
        <dbReference type="ARBA" id="ARBA00022475"/>
    </source>
</evidence>
<evidence type="ECO:0000256" key="11">
    <source>
        <dbReference type="ARBA" id="ARBA00022989"/>
    </source>
</evidence>
<keyword evidence="12" id="KW-0472">Membrane</keyword>
<dbReference type="Gene3D" id="2.60.40.3210">
    <property type="entry name" value="Zona pellucida, ZP-N domain"/>
    <property type="match status" value="1"/>
</dbReference>
<dbReference type="InterPro" id="IPR042235">
    <property type="entry name" value="ZP-C_dom"/>
</dbReference>
<dbReference type="GO" id="GO:0035803">
    <property type="term" value="P:egg coat formation"/>
    <property type="evidence" value="ECO:0007669"/>
    <property type="project" value="TreeGrafter"/>
</dbReference>
<feature type="domain" description="ZP" evidence="18">
    <location>
        <begin position="67"/>
        <end position="327"/>
    </location>
</feature>
<dbReference type="InterPro" id="IPR001507">
    <property type="entry name" value="ZP_dom"/>
</dbReference>
<evidence type="ECO:0000256" key="10">
    <source>
        <dbReference type="ARBA" id="ARBA00022729"/>
    </source>
</evidence>
<dbReference type="Pfam" id="PF23344">
    <property type="entry name" value="ZP-N"/>
    <property type="match status" value="1"/>
</dbReference>
<dbReference type="GO" id="GO:0032190">
    <property type="term" value="F:acrosin binding"/>
    <property type="evidence" value="ECO:0007669"/>
    <property type="project" value="TreeGrafter"/>
</dbReference>
<dbReference type="PANTHER" id="PTHR11576">
    <property type="entry name" value="ZONA PELLUCIDA SPERM-BINDING PROTEIN 3"/>
    <property type="match status" value="1"/>
</dbReference>
<dbReference type="AlphaFoldDB" id="A0A6G1QCJ5"/>
<dbReference type="InterPro" id="IPR055356">
    <property type="entry name" value="ZP-N"/>
</dbReference>
<evidence type="ECO:0000256" key="6">
    <source>
        <dbReference type="ARBA" id="ARBA00022525"/>
    </source>
</evidence>
<evidence type="ECO:0000256" key="17">
    <source>
        <dbReference type="SAM" id="SignalP"/>
    </source>
</evidence>
<keyword evidence="9" id="KW-0812">Transmembrane</keyword>
<dbReference type="Pfam" id="PF00100">
    <property type="entry name" value="Zona_pellucida"/>
    <property type="match status" value="1"/>
</dbReference>
<evidence type="ECO:0000256" key="13">
    <source>
        <dbReference type="ARBA" id="ARBA00023157"/>
    </source>
</evidence>
<keyword evidence="20" id="KW-1185">Reference proteome</keyword>
<dbReference type="PRINTS" id="PR00023">
    <property type="entry name" value="ZPELLUCIDA"/>
</dbReference>
<name>A0A6G1QCJ5_CHAAH</name>
<comment type="similarity">
    <text evidence="3">Belongs to the ZP domain family. ZPC subfamily.</text>
</comment>
<dbReference type="GO" id="GO:0031012">
    <property type="term" value="C:extracellular matrix"/>
    <property type="evidence" value="ECO:0007669"/>
    <property type="project" value="TreeGrafter"/>
</dbReference>
<evidence type="ECO:0000256" key="15">
    <source>
        <dbReference type="ARBA" id="ARBA00030824"/>
    </source>
</evidence>
<evidence type="ECO:0000256" key="8">
    <source>
        <dbReference type="ARBA" id="ARBA00022685"/>
    </source>
</evidence>
<keyword evidence="5" id="KW-1003">Cell membrane</keyword>
<evidence type="ECO:0000256" key="14">
    <source>
        <dbReference type="ARBA" id="ARBA00023180"/>
    </source>
</evidence>
<feature type="region of interest" description="Disordered" evidence="16">
    <location>
        <begin position="432"/>
        <end position="476"/>
    </location>
</feature>
<accession>A0A6G1QCJ5</accession>
<dbReference type="Proteomes" id="UP000503349">
    <property type="component" value="Chromosome 15"/>
</dbReference>
<keyword evidence="14" id="KW-0325">Glycoprotein</keyword>
<gene>
    <name evidence="19" type="ORF">EXN66_Car015952</name>
</gene>
<keyword evidence="6" id="KW-0964">Secreted</keyword>
<dbReference type="GO" id="GO:0005886">
    <property type="term" value="C:plasma membrane"/>
    <property type="evidence" value="ECO:0007669"/>
    <property type="project" value="UniProtKB-SubCell"/>
</dbReference>
<keyword evidence="19" id="KW-0675">Receptor</keyword>